<dbReference type="GO" id="GO:0005829">
    <property type="term" value="C:cytosol"/>
    <property type="evidence" value="ECO:0007669"/>
    <property type="project" value="Ensembl"/>
</dbReference>
<evidence type="ECO:0000313" key="3">
    <source>
        <dbReference type="Proteomes" id="UP000805418"/>
    </source>
</evidence>
<dbReference type="GO" id="GO:0016528">
    <property type="term" value="C:sarcoplasm"/>
    <property type="evidence" value="ECO:0007669"/>
    <property type="project" value="Ensembl"/>
</dbReference>
<organism evidence="2 3">
    <name type="scientific">Canis lupus familiaris</name>
    <name type="common">Dog</name>
    <name type="synonym">Canis familiaris</name>
    <dbReference type="NCBI Taxonomy" id="9615"/>
    <lineage>
        <taxon>Eukaryota</taxon>
        <taxon>Metazoa</taxon>
        <taxon>Chordata</taxon>
        <taxon>Craniata</taxon>
        <taxon>Vertebrata</taxon>
        <taxon>Euteleostomi</taxon>
        <taxon>Mammalia</taxon>
        <taxon>Eutheria</taxon>
        <taxon>Laurasiatheria</taxon>
        <taxon>Carnivora</taxon>
        <taxon>Caniformia</taxon>
        <taxon>Canidae</taxon>
        <taxon>Canis</taxon>
    </lineage>
</organism>
<evidence type="ECO:0000313" key="2">
    <source>
        <dbReference type="Ensembl" id="ENSCAFP00845011498.1"/>
    </source>
</evidence>
<feature type="compositionally biased region" description="Polar residues" evidence="1">
    <location>
        <begin position="86"/>
        <end position="105"/>
    </location>
</feature>
<dbReference type="PANTHER" id="PTHR14731:SF0">
    <property type="entry name" value="BRAIN AND ACUTE LEUKEMIA CYTOPLASMIC PROTEIN"/>
    <property type="match status" value="1"/>
</dbReference>
<dbReference type="FunCoup" id="A0A8I3N8W9">
    <property type="interactions" value="8"/>
</dbReference>
<gene>
    <name evidence="2" type="primary">BAALC</name>
</gene>
<proteinExistence type="predicted"/>
<reference evidence="2" key="2">
    <citation type="submission" date="2025-08" db="UniProtKB">
        <authorList>
            <consortium name="Ensembl"/>
        </authorList>
    </citation>
    <scope>IDENTIFICATION</scope>
    <source>
        <strain evidence="2">Boxer</strain>
    </source>
</reference>
<dbReference type="OrthoDB" id="9940597at2759"/>
<dbReference type="InterPro" id="IPR009728">
    <property type="entry name" value="BAALC"/>
</dbReference>
<evidence type="ECO:0000256" key="1">
    <source>
        <dbReference type="SAM" id="MobiDB-lite"/>
    </source>
</evidence>
<accession>A0A8I3N8W9</accession>
<keyword evidence="3" id="KW-1185">Reference proteome</keyword>
<dbReference type="GO" id="GO:0005654">
    <property type="term" value="C:nucleoplasm"/>
    <property type="evidence" value="ECO:0007669"/>
    <property type="project" value="Ensembl"/>
</dbReference>
<protein>
    <submittedName>
        <fullName evidence="2">BAALC binder of MAP3K1 and KLF4</fullName>
    </submittedName>
</protein>
<sequence>MFIAKCHPFFQQQKPPKWKWNLGRPTVLPLSLHLALNPGKVPALIEGPWEPQQHEAGVLEDGLSSNGIPRSAAPGGISNPEKKMSCGTQCPNPQSLTSGPLTQKQNGLRTMEVKRDAKRMSAKEVTINVTESIRQVDRNRRMAKNCVN</sequence>
<reference evidence="2" key="3">
    <citation type="submission" date="2025-09" db="UniProtKB">
        <authorList>
            <consortium name="Ensembl"/>
        </authorList>
    </citation>
    <scope>IDENTIFICATION</scope>
    <source>
        <strain evidence="2">Boxer</strain>
    </source>
</reference>
<dbReference type="Proteomes" id="UP000805418">
    <property type="component" value="Chromosome 13"/>
</dbReference>
<dbReference type="GO" id="GO:0005737">
    <property type="term" value="C:cytoplasm"/>
    <property type="evidence" value="ECO:0000318"/>
    <property type="project" value="GO_Central"/>
</dbReference>
<dbReference type="Ensembl" id="ENSCAFT00845014836.1">
    <property type="protein sequence ID" value="ENSCAFP00845011498.1"/>
    <property type="gene ID" value="ENSCAFG00845008431.1"/>
</dbReference>
<dbReference type="GeneTree" id="ENSGT00390000013853"/>
<dbReference type="AlphaFoldDB" id="A0A8I3N8W9"/>
<reference evidence="2" key="1">
    <citation type="submission" date="2020-03" db="EMBL/GenBank/DDBJ databases">
        <title>Long-read based genome assembly of a Labrador retriever dog.</title>
        <authorList>
            <person name="Eory L."/>
            <person name="Zhang W."/>
            <person name="Schoenebeck J."/>
        </authorList>
    </citation>
    <scope>NUCLEOTIDE SEQUENCE [LARGE SCALE GENOMIC DNA]</scope>
    <source>
        <strain evidence="2">Labrador retriever</strain>
    </source>
</reference>
<name>A0A8I3N8W9_CANLF</name>
<dbReference type="PANTHER" id="PTHR14731">
    <property type="entry name" value="BRAIN AND ACUTE LEUKEMIA CYTOPLASMIC PROTEIN"/>
    <property type="match status" value="1"/>
</dbReference>
<feature type="region of interest" description="Disordered" evidence="1">
    <location>
        <begin position="58"/>
        <end position="105"/>
    </location>
</feature>